<protein>
    <recommendedName>
        <fullName evidence="3">TraB/GumN family protein</fullName>
    </recommendedName>
</protein>
<keyword evidence="2" id="KW-1185">Reference proteome</keyword>
<reference evidence="1 2" key="1">
    <citation type="submission" date="2016-11" db="EMBL/GenBank/DDBJ databases">
        <title>Trade-off between light-utilization and light-protection in marine flavobacteria.</title>
        <authorList>
            <person name="Kumagai Y."/>
        </authorList>
    </citation>
    <scope>NUCLEOTIDE SEQUENCE [LARGE SCALE GENOMIC DNA]</scope>
    <source>
        <strain evidence="1 2">JCM 13191</strain>
    </source>
</reference>
<evidence type="ECO:0008006" key="3">
    <source>
        <dbReference type="Google" id="ProtNLM"/>
    </source>
</evidence>
<accession>A0A1W6MME2</accession>
<dbReference type="Proteomes" id="UP000193431">
    <property type="component" value="Chromosome"/>
</dbReference>
<dbReference type="EMBL" id="CP019344">
    <property type="protein sequence ID" value="ARN78686.1"/>
    <property type="molecule type" value="Genomic_DNA"/>
</dbReference>
<dbReference type="AlphaFoldDB" id="A0A1W6MME2"/>
<name>A0A1W6MME2_9FLAO</name>
<organism evidence="1 2">
    <name type="scientific">Nonlabens spongiae</name>
    <dbReference type="NCBI Taxonomy" id="331648"/>
    <lineage>
        <taxon>Bacteria</taxon>
        <taxon>Pseudomonadati</taxon>
        <taxon>Bacteroidota</taxon>
        <taxon>Flavobacteriia</taxon>
        <taxon>Flavobacteriales</taxon>
        <taxon>Flavobacteriaceae</taxon>
        <taxon>Nonlabens</taxon>
    </lineage>
</organism>
<sequence length="221" mass="25717">MILNSRATHARELKVFEKDDQKVVYIGTTHLAKPSFFKEVRQQVDSLRNEGFVFIKEGVSIKEGTSDKEVDTLRRKLRQLIGLTIGDYSNKENKSLPKLYTSGDYIMQTDSLLGLNSTDKRVDLTYNEMIAAHEEKYGEIILTECDWKTDLFDKYDCRDGNAYNQSFYVVDILRTDLIVDYVLNTEAKKVAVIYGAGHFKWFYPDLIKNGYEYKNEKLNFR</sequence>
<proteinExistence type="predicted"/>
<evidence type="ECO:0000313" key="1">
    <source>
        <dbReference type="EMBL" id="ARN78686.1"/>
    </source>
</evidence>
<gene>
    <name evidence="1" type="ORF">BST97_12175</name>
</gene>
<evidence type="ECO:0000313" key="2">
    <source>
        <dbReference type="Proteomes" id="UP000193431"/>
    </source>
</evidence>